<proteinExistence type="predicted"/>
<organism evidence="1 2">
    <name type="scientific">Ambrosiozyma monospora</name>
    <name type="common">Yeast</name>
    <name type="synonym">Endomycopsis monosporus</name>
    <dbReference type="NCBI Taxonomy" id="43982"/>
    <lineage>
        <taxon>Eukaryota</taxon>
        <taxon>Fungi</taxon>
        <taxon>Dikarya</taxon>
        <taxon>Ascomycota</taxon>
        <taxon>Saccharomycotina</taxon>
        <taxon>Pichiomycetes</taxon>
        <taxon>Pichiales</taxon>
        <taxon>Pichiaceae</taxon>
        <taxon>Ambrosiozyma</taxon>
    </lineage>
</organism>
<accession>A0ACB5U7S6</accession>
<comment type="caution">
    <text evidence="1">The sequence shown here is derived from an EMBL/GenBank/DDBJ whole genome shotgun (WGS) entry which is preliminary data.</text>
</comment>
<name>A0ACB5U7S6_AMBMO</name>
<evidence type="ECO:0000313" key="2">
    <source>
        <dbReference type="Proteomes" id="UP001165064"/>
    </source>
</evidence>
<dbReference type="Proteomes" id="UP001165064">
    <property type="component" value="Unassembled WGS sequence"/>
</dbReference>
<dbReference type="EMBL" id="BSXS01013553">
    <property type="protein sequence ID" value="GMF04179.1"/>
    <property type="molecule type" value="Genomic_DNA"/>
</dbReference>
<evidence type="ECO:0000313" key="1">
    <source>
        <dbReference type="EMBL" id="GMF04179.1"/>
    </source>
</evidence>
<gene>
    <name evidence="1" type="ORF">Amon02_001203200</name>
</gene>
<reference evidence="1" key="1">
    <citation type="submission" date="2023-04" db="EMBL/GenBank/DDBJ databases">
        <title>Ambrosiozyma monospora NBRC 10751.</title>
        <authorList>
            <person name="Ichikawa N."/>
            <person name="Sato H."/>
            <person name="Tonouchi N."/>
        </authorList>
    </citation>
    <scope>NUCLEOTIDE SEQUENCE</scope>
    <source>
        <strain evidence="1">NBRC 10751</strain>
    </source>
</reference>
<keyword evidence="2" id="KW-1185">Reference proteome</keyword>
<sequence length="132" mass="14514">MTDKNADKDEGKENEQEQEKENAEEKKAQEEIAKDLEIIQSQQGHYWILCQLTLLPVLDTRVKVCNCCGCKVYCGEMENGEKDGSGGKGKGNGRGSGRGRGRGEGKDKGKRGLREVVVDVCKVCLFCGGRFV</sequence>
<protein>
    <submittedName>
        <fullName evidence="1">Unnamed protein product</fullName>
    </submittedName>
</protein>